<dbReference type="SUPFAM" id="SSF55282">
    <property type="entry name" value="RL5-like"/>
    <property type="match status" value="1"/>
</dbReference>
<evidence type="ECO:0000256" key="1">
    <source>
        <dbReference type="ARBA" id="ARBA00008553"/>
    </source>
</evidence>
<dbReference type="RefSeq" id="WP_088819583.1">
    <property type="nucleotide sequence ID" value="NZ_CP019964.1"/>
</dbReference>
<dbReference type="PIRSF" id="PIRSF002161">
    <property type="entry name" value="Ribosomal_L5"/>
    <property type="match status" value="1"/>
</dbReference>
<dbReference type="PANTHER" id="PTHR11994">
    <property type="entry name" value="60S RIBOSOMAL PROTEIN L11-RELATED"/>
    <property type="match status" value="1"/>
</dbReference>
<dbReference type="Gene3D" id="3.30.1440.10">
    <property type="match status" value="1"/>
</dbReference>
<evidence type="ECO:0000259" key="5">
    <source>
        <dbReference type="Pfam" id="PF00281"/>
    </source>
</evidence>
<evidence type="ECO:0000256" key="3">
    <source>
        <dbReference type="ARBA" id="ARBA00023274"/>
    </source>
</evidence>
<proteinExistence type="inferred from homology"/>
<feature type="domain" description="Large ribosomal subunit protein uL5 N-terminal" evidence="5">
    <location>
        <begin position="5"/>
        <end position="57"/>
    </location>
</feature>
<dbReference type="InterPro" id="IPR002132">
    <property type="entry name" value="Ribosomal_uL5"/>
</dbReference>
<dbReference type="Pfam" id="PF00673">
    <property type="entry name" value="Ribosomal_L5_C"/>
    <property type="match status" value="1"/>
</dbReference>
<dbReference type="Proteomes" id="UP000197679">
    <property type="component" value="Chromosome"/>
</dbReference>
<dbReference type="InterPro" id="IPR022803">
    <property type="entry name" value="Ribosomal_uL5_dom_sf"/>
</dbReference>
<dbReference type="InterPro" id="IPR031309">
    <property type="entry name" value="Ribosomal_uL5_C"/>
</dbReference>
<gene>
    <name evidence="7" type="ORF">Mia14_0070</name>
</gene>
<dbReference type="OrthoDB" id="372044at2157"/>
<feature type="domain" description="Large ribosomal subunit protein uL5 C-terminal" evidence="6">
    <location>
        <begin position="62"/>
        <end position="149"/>
    </location>
</feature>
<comment type="similarity">
    <text evidence="1 4">Belongs to the universal ribosomal protein uL5 family.</text>
</comment>
<protein>
    <submittedName>
        <fullName evidence="7">50S ribosomal protein L5p</fullName>
    </submittedName>
</protein>
<organism evidence="7 8">
    <name type="scientific">Candidatus Mancarchaeum acidiphilum</name>
    <dbReference type="NCBI Taxonomy" id="1920749"/>
    <lineage>
        <taxon>Archaea</taxon>
        <taxon>Candidatus Micrarchaeota</taxon>
        <taxon>Candidatus Mancarchaeum</taxon>
    </lineage>
</organism>
<keyword evidence="8" id="KW-1185">Reference proteome</keyword>
<dbReference type="GO" id="GO:1990904">
    <property type="term" value="C:ribonucleoprotein complex"/>
    <property type="evidence" value="ECO:0007669"/>
    <property type="project" value="UniProtKB-KW"/>
</dbReference>
<dbReference type="GO" id="GO:0005840">
    <property type="term" value="C:ribosome"/>
    <property type="evidence" value="ECO:0007669"/>
    <property type="project" value="UniProtKB-KW"/>
</dbReference>
<dbReference type="NCBIfam" id="NF003258">
    <property type="entry name" value="PRK04219.1"/>
    <property type="match status" value="1"/>
</dbReference>
<dbReference type="Pfam" id="PF00281">
    <property type="entry name" value="Ribosomal_L5"/>
    <property type="match status" value="1"/>
</dbReference>
<dbReference type="GeneID" id="33313630"/>
<evidence type="ECO:0000313" key="7">
    <source>
        <dbReference type="EMBL" id="ASI13413.1"/>
    </source>
</evidence>
<sequence length="172" mass="19283">MSDKNSMKDIEIDKVVINIGSGSDSKLQDNAKRLLEKITHMKPADSLSKRRNPTFKISKGTKIGAFVTLRGKNASTLLPKLFEAADNKLKPKAITTNTINFGIREYIDINGIKYDPSIGMLGMNVNVALKRPGFRVADKKIKRGKIREHHKKISNEEITEFVKNKFKVSIGE</sequence>
<dbReference type="GO" id="GO:0006412">
    <property type="term" value="P:translation"/>
    <property type="evidence" value="ECO:0007669"/>
    <property type="project" value="InterPro"/>
</dbReference>
<evidence type="ECO:0000313" key="8">
    <source>
        <dbReference type="Proteomes" id="UP000197679"/>
    </source>
</evidence>
<dbReference type="AlphaFoldDB" id="A0A218NLR9"/>
<reference evidence="7 8" key="1">
    <citation type="journal article" date="2017" name="Nat. Commun.">
        <title>'ARMAN' archaea depend on association with euryarchaeal host in culture and in situ.</title>
        <authorList>
            <person name="Golyshina O."/>
            <person name="Toshchakov S."/>
            <person name="Makarova K."/>
            <person name="Gavrilov S."/>
            <person name="Korzhenkov A."/>
            <person name="La Cono V."/>
            <person name="Arcadi E."/>
            <person name="Nechitaylo T."/>
            <person name="Ferrer M."/>
            <person name="Kublanov I."/>
            <person name="Wolf Y."/>
            <person name="Yakimov M."/>
            <person name="Golyshin P."/>
            <person name="Slesarev A."/>
            <person name="Kozyavkin S."/>
        </authorList>
    </citation>
    <scope>NUCLEOTIDE SEQUENCE [LARGE SCALE GENOMIC DNA]</scope>
    <source>
        <strain evidence="7 8">Mia14</strain>
    </source>
</reference>
<evidence type="ECO:0000256" key="4">
    <source>
        <dbReference type="RuleBase" id="RU003930"/>
    </source>
</evidence>
<dbReference type="GO" id="GO:0003735">
    <property type="term" value="F:structural constituent of ribosome"/>
    <property type="evidence" value="ECO:0007669"/>
    <property type="project" value="InterPro"/>
</dbReference>
<dbReference type="KEGG" id="marh:Mia14_0070"/>
<accession>A0A218NLR9</accession>
<dbReference type="InterPro" id="IPR057266">
    <property type="entry name" value="Ribosomal_uL5_euk/arc-type"/>
</dbReference>
<keyword evidence="3 4" id="KW-0687">Ribonucleoprotein</keyword>
<evidence type="ECO:0000259" key="6">
    <source>
        <dbReference type="Pfam" id="PF00673"/>
    </source>
</evidence>
<keyword evidence="2 4" id="KW-0689">Ribosomal protein</keyword>
<name>A0A218NLR9_9ARCH</name>
<dbReference type="InterPro" id="IPR031310">
    <property type="entry name" value="Ribosomal_uL5_N"/>
</dbReference>
<evidence type="ECO:0000256" key="2">
    <source>
        <dbReference type="ARBA" id="ARBA00022980"/>
    </source>
</evidence>
<dbReference type="EMBL" id="CP019964">
    <property type="protein sequence ID" value="ASI13413.1"/>
    <property type="molecule type" value="Genomic_DNA"/>
</dbReference>